<evidence type="ECO:0000256" key="3">
    <source>
        <dbReference type="ARBA" id="ARBA00005646"/>
    </source>
</evidence>
<evidence type="ECO:0000259" key="10">
    <source>
        <dbReference type="SMART" id="SM00478"/>
    </source>
</evidence>
<keyword evidence="6" id="KW-0411">Iron-sulfur</keyword>
<gene>
    <name evidence="11" type="ORF">RHGRI_036657</name>
</gene>
<feature type="compositionally biased region" description="Basic residues" evidence="9">
    <location>
        <begin position="99"/>
        <end position="110"/>
    </location>
</feature>
<evidence type="ECO:0000256" key="1">
    <source>
        <dbReference type="ARBA" id="ARBA00001966"/>
    </source>
</evidence>
<dbReference type="GO" id="GO:0019104">
    <property type="term" value="F:DNA N-glycosylase activity"/>
    <property type="evidence" value="ECO:0007669"/>
    <property type="project" value="InterPro"/>
</dbReference>
<dbReference type="GO" id="GO:0046872">
    <property type="term" value="F:metal ion binding"/>
    <property type="evidence" value="ECO:0007669"/>
    <property type="project" value="UniProtKB-KW"/>
</dbReference>
<evidence type="ECO:0000256" key="2">
    <source>
        <dbReference type="ARBA" id="ARBA00004123"/>
    </source>
</evidence>
<dbReference type="Gene3D" id="1.10.340.30">
    <property type="entry name" value="Hypothetical protein, domain 2"/>
    <property type="match status" value="1"/>
</dbReference>
<dbReference type="Pfam" id="PF15628">
    <property type="entry name" value="RRM_DME"/>
    <property type="match status" value="1"/>
</dbReference>
<evidence type="ECO:0000256" key="7">
    <source>
        <dbReference type="ARBA" id="ARBA00023125"/>
    </source>
</evidence>
<organism evidence="11 12">
    <name type="scientific">Rhododendron griersonianum</name>
    <dbReference type="NCBI Taxonomy" id="479676"/>
    <lineage>
        <taxon>Eukaryota</taxon>
        <taxon>Viridiplantae</taxon>
        <taxon>Streptophyta</taxon>
        <taxon>Embryophyta</taxon>
        <taxon>Tracheophyta</taxon>
        <taxon>Spermatophyta</taxon>
        <taxon>Magnoliopsida</taxon>
        <taxon>eudicotyledons</taxon>
        <taxon>Gunneridae</taxon>
        <taxon>Pentapetalae</taxon>
        <taxon>asterids</taxon>
        <taxon>Ericales</taxon>
        <taxon>Ericaceae</taxon>
        <taxon>Ericoideae</taxon>
        <taxon>Rhodoreae</taxon>
        <taxon>Rhododendron</taxon>
    </lineage>
</organism>
<feature type="region of interest" description="Disordered" evidence="9">
    <location>
        <begin position="770"/>
        <end position="789"/>
    </location>
</feature>
<accession>A0AAV6HSM6</accession>
<dbReference type="SMART" id="SM00478">
    <property type="entry name" value="ENDO3c"/>
    <property type="match status" value="1"/>
</dbReference>
<dbReference type="GO" id="GO:0005634">
    <property type="term" value="C:nucleus"/>
    <property type="evidence" value="ECO:0007669"/>
    <property type="project" value="UniProtKB-SubCell"/>
</dbReference>
<reference evidence="11 12" key="1">
    <citation type="submission" date="2020-08" db="EMBL/GenBank/DDBJ databases">
        <title>Plant Genome Project.</title>
        <authorList>
            <person name="Zhang R.-G."/>
        </authorList>
    </citation>
    <scope>NUCLEOTIDE SEQUENCE [LARGE SCALE GENOMIC DNA]</scope>
    <source>
        <strain evidence="11">WSP0</strain>
        <tissue evidence="11">Leaf</tissue>
    </source>
</reference>
<keyword evidence="7" id="KW-0238">DNA-binding</keyword>
<dbReference type="Gene3D" id="1.10.1670.10">
    <property type="entry name" value="Helix-hairpin-Helix base-excision DNA repair enzymes (C-terminal)"/>
    <property type="match status" value="1"/>
</dbReference>
<feature type="region of interest" description="Disordered" evidence="9">
    <location>
        <begin position="1"/>
        <end position="32"/>
    </location>
</feature>
<feature type="compositionally biased region" description="Basic residues" evidence="9">
    <location>
        <begin position="407"/>
        <end position="421"/>
    </location>
</feature>
<comment type="subcellular location">
    <subcellularLocation>
        <location evidence="2">Nucleus</location>
    </subcellularLocation>
</comment>
<keyword evidence="4" id="KW-0479">Metal-binding</keyword>
<feature type="compositionally biased region" description="Basic and acidic residues" evidence="9">
    <location>
        <begin position="85"/>
        <end position="98"/>
    </location>
</feature>
<protein>
    <recommendedName>
        <fullName evidence="10">HhH-GPD domain-containing protein</fullName>
    </recommendedName>
</protein>
<evidence type="ECO:0000256" key="9">
    <source>
        <dbReference type="SAM" id="MobiDB-lite"/>
    </source>
</evidence>
<feature type="region of interest" description="Disordered" evidence="9">
    <location>
        <begin position="949"/>
        <end position="970"/>
    </location>
</feature>
<keyword evidence="12" id="KW-1185">Reference proteome</keyword>
<dbReference type="InterPro" id="IPR003265">
    <property type="entry name" value="HhH-GPD_domain"/>
</dbReference>
<feature type="region of interest" description="Disordered" evidence="9">
    <location>
        <begin position="65"/>
        <end position="143"/>
    </location>
</feature>
<evidence type="ECO:0000256" key="5">
    <source>
        <dbReference type="ARBA" id="ARBA00023004"/>
    </source>
</evidence>
<dbReference type="InterPro" id="IPR028925">
    <property type="entry name" value="RRM_DME"/>
</dbReference>
<evidence type="ECO:0000256" key="6">
    <source>
        <dbReference type="ARBA" id="ARBA00023014"/>
    </source>
</evidence>
<dbReference type="EMBL" id="JACTNZ010000013">
    <property type="protein sequence ID" value="KAG5515682.1"/>
    <property type="molecule type" value="Genomic_DNA"/>
</dbReference>
<keyword evidence="8" id="KW-0539">Nucleus</keyword>
<dbReference type="Proteomes" id="UP000823749">
    <property type="component" value="Chromosome 13"/>
</dbReference>
<feature type="region of interest" description="Disordered" evidence="9">
    <location>
        <begin position="396"/>
        <end position="423"/>
    </location>
</feature>
<dbReference type="PANTHER" id="PTHR46213:SF13">
    <property type="entry name" value="DEMETER-LIKE PROTEIN 2-RELATED"/>
    <property type="match status" value="1"/>
</dbReference>
<evidence type="ECO:0000256" key="4">
    <source>
        <dbReference type="ARBA" id="ARBA00022723"/>
    </source>
</evidence>
<dbReference type="PANTHER" id="PTHR46213">
    <property type="entry name" value="TRANSCRIPTIONAL ACTIVATOR DEMETER"/>
    <property type="match status" value="1"/>
</dbReference>
<evidence type="ECO:0000313" key="12">
    <source>
        <dbReference type="Proteomes" id="UP000823749"/>
    </source>
</evidence>
<comment type="similarity">
    <text evidence="3">Belongs to the DNA glycosylase family. DEMETER subfamily.</text>
</comment>
<feature type="compositionally biased region" description="Polar residues" evidence="9">
    <location>
        <begin position="772"/>
        <end position="789"/>
    </location>
</feature>
<comment type="caution">
    <text evidence="11">The sequence shown here is derived from an EMBL/GenBank/DDBJ whole genome shotgun (WGS) entry which is preliminary data.</text>
</comment>
<feature type="domain" description="HhH-GPD" evidence="10">
    <location>
        <begin position="985"/>
        <end position="1116"/>
    </location>
</feature>
<evidence type="ECO:0000256" key="8">
    <source>
        <dbReference type="ARBA" id="ARBA00023242"/>
    </source>
</evidence>
<dbReference type="CDD" id="cd00056">
    <property type="entry name" value="ENDO3c"/>
    <property type="match status" value="1"/>
</dbReference>
<evidence type="ECO:0000313" key="11">
    <source>
        <dbReference type="EMBL" id="KAG5515682.1"/>
    </source>
</evidence>
<dbReference type="GO" id="GO:0035514">
    <property type="term" value="F:DNA demethylase activity"/>
    <property type="evidence" value="ECO:0007669"/>
    <property type="project" value="InterPro"/>
</dbReference>
<dbReference type="GO" id="GO:0141166">
    <property type="term" value="P:chromosomal 5-methylcytosine DNA demethylation pathway"/>
    <property type="evidence" value="ECO:0007669"/>
    <property type="project" value="InterPro"/>
</dbReference>
<dbReference type="GO" id="GO:0006284">
    <property type="term" value="P:base-excision repair"/>
    <property type="evidence" value="ECO:0007669"/>
    <property type="project" value="InterPro"/>
</dbReference>
<dbReference type="InterPro" id="IPR044811">
    <property type="entry name" value="DME/ROS1"/>
</dbReference>
<keyword evidence="5" id="KW-0408">Iron</keyword>
<sequence length="1453" mass="162661">MVKKLKEKGIWAPHTPEKSIRPTKGPVSVDRKCESHVAGSFSHETSQDSAGVNALTDCIDAAQSLKEASSESQLRAVPTPSKNDNTWESRKDYIDTKKQTQKKPRVKKYWPKVLDEAKPKKNPKPSTPKPCTPKPSKRATSRRCLDEKMKDVGEDCLPSASTKPSKHVQIGGQNVDATYVPESTKPCTPKPSKRATSRRCLDEKMKDVGEDCLPSASTKPSKHVQIGGQNVDATYVLESTKRALSFNVQNHERDSGKDARIIIHQYQRRKKNIDRSPCDAKAIEQSEEVNLMVKNMTGMTSGFTLTEEWIQPTQLSETEIGATNDSLDINQPGCCNGNSLIVYKRVFRANQCPSNSRKLGPNFPRMWKKRRMTRRKATIYDIFKYVIAAPKKRTIRRQKQTNFGSRRSAKSAKQAQKRVKTSKFPSIMTERQMAVQKEKDNHGGLVPCYAGLMISPTKSQEWSAANDPSSFQCVLSLTPLAMSKKRRSYKSIRRLNLGPSTLIPSINQLPSVPFPQSLHVRVGNQDLLVTDYDIIAAKRQDIIEFLDNAVPGDKEVQGCPKYVLPSTESMQDVVSVQLMDVIVGLEGLHISDAGGQLVVHNQNAHGKDGQQKAVIVYKKRKQPPKVDIDQETMRVWKLLMASRDEDVEEERDEEKEKWWEEQRNIFRGRVDSFISRMHLVQGDRRFSPWKGSVVDSVVGVFLTQNVSDHLSSSAFMSLAAKYPLRSTTAHKACDEDGEVASNNESVGSNIRERVQDEILQQDFLDSFIDDPPSTSKHSSVERSSGFSETVQREDTTCLQEFSGDENGDLLGNESLLDSCISRKVENAKQGSTCNGSFDVNDPPASICSLSSQKQYSYIRLTPFDVEVESLDSGNNTMNDVEDVGENLGCIGSLGSEAIVQKKATPRAQEATVELCASLSKCQVLPECSSQAEVNKANVQECIKNFQEGSKISPQTKSPSRKKKSKVEKQEKSIDWDELRKNYVGSTVSTSDTRDSLDWEEVRQATIDEVAEVIKGRGQHRVLAERIKDFLDRVVRDHGSINLEWLRAVPPDKAKEYLLSFKGLGLKSVECVRLLTLQHHAFPVDTNVGRVAVRLGWVPLKPLPESLQIHLLEHARLALPGPQGKNTVTSIVPYEAVQNSSLVITPATKSLPVATFSESRYETKSCEPIIEHPPSPEPQSTKYLERDIEDLYDDPEDYIPTIRLDVEEFRDRIQEFIEMNNIPLEGVDISKALVALTSEAASIPLPKLKDISWLRTIHHVYALPDSHRILAGFDKREPDDPSPYLLAIWPSGGTAISSKSSRKLCDSSLESHLCNRDTCSSCNDAEDQNVQTVCGTILVREKLQPLYHVEQPPEEAFHSMELTFRSMSSVSLAFLITFVQKKMKKMVSLQVFADDETSQHPLSVPRAWIWPLRRRTLHCGAYAGAIFGGLSTAEIQSCFWRGMLLMRQGLRPST</sequence>
<dbReference type="SUPFAM" id="SSF48150">
    <property type="entry name" value="DNA-glycosylase"/>
    <property type="match status" value="1"/>
</dbReference>
<dbReference type="InterPro" id="IPR011257">
    <property type="entry name" value="DNA_glycosylase"/>
</dbReference>
<dbReference type="InterPro" id="IPR023170">
    <property type="entry name" value="HhH_base_excis_C"/>
</dbReference>
<proteinExistence type="inferred from homology"/>
<name>A0AAV6HSM6_9ERIC</name>
<dbReference type="GO" id="GO:0003677">
    <property type="term" value="F:DNA binding"/>
    <property type="evidence" value="ECO:0007669"/>
    <property type="project" value="UniProtKB-KW"/>
</dbReference>
<dbReference type="GO" id="GO:0051536">
    <property type="term" value="F:iron-sulfur cluster binding"/>
    <property type="evidence" value="ECO:0007669"/>
    <property type="project" value="UniProtKB-KW"/>
</dbReference>
<comment type="cofactor">
    <cofactor evidence="1">
        <name>[4Fe-4S] cluster</name>
        <dbReference type="ChEBI" id="CHEBI:49883"/>
    </cofactor>
</comment>